<dbReference type="PRINTS" id="PR00463">
    <property type="entry name" value="EP450I"/>
</dbReference>
<accession>A0ABV0GBI1</accession>
<dbReference type="RefSeq" id="WP_347607744.1">
    <property type="nucleotide sequence ID" value="NZ_JBDPZC010000002.1"/>
</dbReference>
<dbReference type="InterPro" id="IPR036396">
    <property type="entry name" value="Cyt_P450_sf"/>
</dbReference>
<keyword evidence="4 7" id="KW-0560">Oxidoreductase</keyword>
<reference evidence="8 9" key="1">
    <citation type="submission" date="2024-05" db="EMBL/GenBank/DDBJ databases">
        <title>Roseateles sp. 2.12 16S ribosomal RNA gene Genome sequencing and assembly.</title>
        <authorList>
            <person name="Woo H."/>
        </authorList>
    </citation>
    <scope>NUCLEOTIDE SEQUENCE [LARGE SCALE GENOMIC DNA]</scope>
    <source>
        <strain evidence="8 9">2.12</strain>
    </source>
</reference>
<dbReference type="InterPro" id="IPR017972">
    <property type="entry name" value="Cyt_P450_CS"/>
</dbReference>
<keyword evidence="6 7" id="KW-0503">Monooxygenase</keyword>
<dbReference type="PANTHER" id="PTHR24291:SF50">
    <property type="entry name" value="BIFUNCTIONAL ALBAFLAVENONE MONOOXYGENASE_TERPENE SYNTHASE"/>
    <property type="match status" value="1"/>
</dbReference>
<name>A0ABV0GBI1_9BURK</name>
<dbReference type="EMBL" id="JBDPZC010000002">
    <property type="protein sequence ID" value="MEO3712413.1"/>
    <property type="molecule type" value="Genomic_DNA"/>
</dbReference>
<keyword evidence="5 7" id="KW-0408">Iron</keyword>
<evidence type="ECO:0000256" key="5">
    <source>
        <dbReference type="ARBA" id="ARBA00023004"/>
    </source>
</evidence>
<dbReference type="Gene3D" id="1.10.630.10">
    <property type="entry name" value="Cytochrome P450"/>
    <property type="match status" value="1"/>
</dbReference>
<evidence type="ECO:0000256" key="1">
    <source>
        <dbReference type="ARBA" id="ARBA00010617"/>
    </source>
</evidence>
<dbReference type="PANTHER" id="PTHR24291">
    <property type="entry name" value="CYTOCHROME P450 FAMILY 4"/>
    <property type="match status" value="1"/>
</dbReference>
<dbReference type="InterPro" id="IPR001128">
    <property type="entry name" value="Cyt_P450"/>
</dbReference>
<dbReference type="Proteomes" id="UP001462640">
    <property type="component" value="Unassembled WGS sequence"/>
</dbReference>
<evidence type="ECO:0000313" key="8">
    <source>
        <dbReference type="EMBL" id="MEO3712413.1"/>
    </source>
</evidence>
<dbReference type="Pfam" id="PF00067">
    <property type="entry name" value="p450"/>
    <property type="match status" value="2"/>
</dbReference>
<keyword evidence="9" id="KW-1185">Reference proteome</keyword>
<evidence type="ECO:0000313" key="9">
    <source>
        <dbReference type="Proteomes" id="UP001462640"/>
    </source>
</evidence>
<dbReference type="PROSITE" id="PS00086">
    <property type="entry name" value="CYTOCHROME_P450"/>
    <property type="match status" value="1"/>
</dbReference>
<proteinExistence type="inferred from homology"/>
<dbReference type="InterPro" id="IPR050196">
    <property type="entry name" value="Cytochrome_P450_Monoox"/>
</dbReference>
<comment type="similarity">
    <text evidence="1 7">Belongs to the cytochrome P450 family.</text>
</comment>
<evidence type="ECO:0000256" key="2">
    <source>
        <dbReference type="ARBA" id="ARBA00022617"/>
    </source>
</evidence>
<dbReference type="PRINTS" id="PR00385">
    <property type="entry name" value="P450"/>
</dbReference>
<keyword evidence="3 7" id="KW-0479">Metal-binding</keyword>
<dbReference type="SUPFAM" id="SSF48264">
    <property type="entry name" value="Cytochrome P450"/>
    <property type="match status" value="1"/>
</dbReference>
<evidence type="ECO:0000256" key="4">
    <source>
        <dbReference type="ARBA" id="ARBA00023002"/>
    </source>
</evidence>
<comment type="caution">
    <text evidence="8">The sequence shown here is derived from an EMBL/GenBank/DDBJ whole genome shotgun (WGS) entry which is preliminary data.</text>
</comment>
<dbReference type="InterPro" id="IPR002401">
    <property type="entry name" value="Cyt_P450_E_grp-I"/>
</dbReference>
<evidence type="ECO:0000256" key="6">
    <source>
        <dbReference type="ARBA" id="ARBA00023033"/>
    </source>
</evidence>
<sequence length="526" mass="58287">MTPTDLTRFRLKEGTVRFMTIPELSVSKTGSHIAEYTHDRLSFMRRVVTECGALGRASFQGRPVLVVSGPEVMHETLVEKAKAFRKWPLIRLVLYPLIGEGLFTSEGTHWRSQRRLMAPIFKPDQVATYAQHMTQEALRSVLHVREGEGISVADLTTRIAMGVVGRSLFDADMCARPGPGTGHQASEADQLAEALTVALRWTDEQVARVPTYIQLALREWLEGLGEKRPGAVRRLTEHALDYLELPLSYRLSRRKTGVRAAVQVIDASIERMLVARRKAGLAGDDLLTRLLRARSEDGTEGLTDRQIRDQAVNLFIGGHETTATAMAWALHELAKAPALYRQVQAEGDALGGRTPRMDELRELSTCMRVFKEALRMYPPVYAYGRQAIEDLTIGGYEIPKGTVVLASAYGMHHNPAVYPEPERFDPDRFLPEVESARHRSAWVPFGNGPRVCIGNHFGLMEGQLVLAALSHRIEFQASPGSVVLPEPGATLRPNGPMTMTARLRNRSEAPQPAALLAQEAEIAALV</sequence>
<evidence type="ECO:0000256" key="7">
    <source>
        <dbReference type="RuleBase" id="RU000461"/>
    </source>
</evidence>
<keyword evidence="2 7" id="KW-0349">Heme</keyword>
<organism evidence="8 9">
    <name type="scientific">Roseateles flavus</name>
    <dbReference type="NCBI Taxonomy" id="3149041"/>
    <lineage>
        <taxon>Bacteria</taxon>
        <taxon>Pseudomonadati</taxon>
        <taxon>Pseudomonadota</taxon>
        <taxon>Betaproteobacteria</taxon>
        <taxon>Burkholderiales</taxon>
        <taxon>Sphaerotilaceae</taxon>
        <taxon>Roseateles</taxon>
    </lineage>
</organism>
<gene>
    <name evidence="8" type="ORF">ABDJ40_06495</name>
</gene>
<evidence type="ECO:0000256" key="3">
    <source>
        <dbReference type="ARBA" id="ARBA00022723"/>
    </source>
</evidence>
<protein>
    <submittedName>
        <fullName evidence="8">Cytochrome P450</fullName>
    </submittedName>
</protein>